<sequence length="101" mass="11277">AFQLTQTSIAILSIAALLFMIMMHHKTDGRFMNQTQEEMAVIGIFALLWVVFLVAYKSLTSKYGAGSTDLGSPQASQENSGWEDPCAKGDTYCVYEEYTFF</sequence>
<name>A0A0D2N1L3_HYPSF</name>
<accession>A0A0D2N1L3</accession>
<dbReference type="STRING" id="945553.A0A0D2N1L3"/>
<keyword evidence="2" id="KW-0472">Membrane</keyword>
<dbReference type="Proteomes" id="UP000054270">
    <property type="component" value="Unassembled WGS sequence"/>
</dbReference>
<keyword evidence="2" id="KW-0812">Transmembrane</keyword>
<feature type="transmembrane region" description="Helical" evidence="2">
    <location>
        <begin position="7"/>
        <end position="27"/>
    </location>
</feature>
<feature type="non-terminal residue" evidence="3">
    <location>
        <position position="1"/>
    </location>
</feature>
<evidence type="ECO:0000256" key="2">
    <source>
        <dbReference type="SAM" id="Phobius"/>
    </source>
</evidence>
<dbReference type="AlphaFoldDB" id="A0A0D2N1L3"/>
<feature type="compositionally biased region" description="Polar residues" evidence="1">
    <location>
        <begin position="69"/>
        <end position="80"/>
    </location>
</feature>
<protein>
    <submittedName>
        <fullName evidence="3">Uncharacterized protein</fullName>
    </submittedName>
</protein>
<evidence type="ECO:0000256" key="1">
    <source>
        <dbReference type="SAM" id="MobiDB-lite"/>
    </source>
</evidence>
<evidence type="ECO:0000313" key="4">
    <source>
        <dbReference type="Proteomes" id="UP000054270"/>
    </source>
</evidence>
<reference evidence="4" key="1">
    <citation type="submission" date="2014-04" db="EMBL/GenBank/DDBJ databases">
        <title>Evolutionary Origins and Diversification of the Mycorrhizal Mutualists.</title>
        <authorList>
            <consortium name="DOE Joint Genome Institute"/>
            <consortium name="Mycorrhizal Genomics Consortium"/>
            <person name="Kohler A."/>
            <person name="Kuo A."/>
            <person name="Nagy L.G."/>
            <person name="Floudas D."/>
            <person name="Copeland A."/>
            <person name="Barry K.W."/>
            <person name="Cichocki N."/>
            <person name="Veneault-Fourrey C."/>
            <person name="LaButti K."/>
            <person name="Lindquist E.A."/>
            <person name="Lipzen A."/>
            <person name="Lundell T."/>
            <person name="Morin E."/>
            <person name="Murat C."/>
            <person name="Riley R."/>
            <person name="Ohm R."/>
            <person name="Sun H."/>
            <person name="Tunlid A."/>
            <person name="Henrissat B."/>
            <person name="Grigoriev I.V."/>
            <person name="Hibbett D.S."/>
            <person name="Martin F."/>
        </authorList>
    </citation>
    <scope>NUCLEOTIDE SEQUENCE [LARGE SCALE GENOMIC DNA]</scope>
    <source>
        <strain evidence="4">FD-334 SS-4</strain>
    </source>
</reference>
<keyword evidence="2" id="KW-1133">Transmembrane helix</keyword>
<dbReference type="OrthoDB" id="3266871at2759"/>
<dbReference type="OMA" id="WRAFTHG"/>
<gene>
    <name evidence="3" type="ORF">HYPSUDRAFT_126190</name>
</gene>
<feature type="transmembrane region" description="Helical" evidence="2">
    <location>
        <begin position="39"/>
        <end position="56"/>
    </location>
</feature>
<dbReference type="EMBL" id="KN817518">
    <property type="protein sequence ID" value="KJA30263.1"/>
    <property type="molecule type" value="Genomic_DNA"/>
</dbReference>
<keyword evidence="4" id="KW-1185">Reference proteome</keyword>
<feature type="region of interest" description="Disordered" evidence="1">
    <location>
        <begin position="64"/>
        <end position="83"/>
    </location>
</feature>
<evidence type="ECO:0000313" key="3">
    <source>
        <dbReference type="EMBL" id="KJA30263.1"/>
    </source>
</evidence>
<proteinExistence type="predicted"/>
<organism evidence="3 4">
    <name type="scientific">Hypholoma sublateritium (strain FD-334 SS-4)</name>
    <dbReference type="NCBI Taxonomy" id="945553"/>
    <lineage>
        <taxon>Eukaryota</taxon>
        <taxon>Fungi</taxon>
        <taxon>Dikarya</taxon>
        <taxon>Basidiomycota</taxon>
        <taxon>Agaricomycotina</taxon>
        <taxon>Agaricomycetes</taxon>
        <taxon>Agaricomycetidae</taxon>
        <taxon>Agaricales</taxon>
        <taxon>Agaricineae</taxon>
        <taxon>Strophariaceae</taxon>
        <taxon>Hypholoma</taxon>
    </lineage>
</organism>